<feature type="region of interest" description="Disordered" evidence="5">
    <location>
        <begin position="22"/>
        <end position="65"/>
    </location>
</feature>
<feature type="domain" description="Zn(2)-C6 fungal-type" evidence="6">
    <location>
        <begin position="70"/>
        <end position="105"/>
    </location>
</feature>
<proteinExistence type="predicted"/>
<dbReference type="SUPFAM" id="SSF57701">
    <property type="entry name" value="Zn2/Cys6 DNA-binding domain"/>
    <property type="match status" value="1"/>
</dbReference>
<dbReference type="GO" id="GO:0003677">
    <property type="term" value="F:DNA binding"/>
    <property type="evidence" value="ECO:0007669"/>
    <property type="project" value="UniProtKB-KW"/>
</dbReference>
<evidence type="ECO:0000313" key="7">
    <source>
        <dbReference type="EMBL" id="KAI1609125.1"/>
    </source>
</evidence>
<reference evidence="7" key="1">
    <citation type="journal article" date="2022" name="bioRxiv">
        <title>Deciphering the potential niche of two novel black yeast fungi from a biological soil crust based on their genomes, phenotypes, and melanin regulation.</title>
        <authorList>
            <consortium name="DOE Joint Genome Institute"/>
            <person name="Carr E.C."/>
            <person name="Barton Q."/>
            <person name="Grambo S."/>
            <person name="Sullivan M."/>
            <person name="Renfro C.M."/>
            <person name="Kuo A."/>
            <person name="Pangilinan J."/>
            <person name="Lipzen A."/>
            <person name="Keymanesh K."/>
            <person name="Savage E."/>
            <person name="Barry K."/>
            <person name="Grigoriev I.V."/>
            <person name="Riekhof W.R."/>
            <person name="Harris S.S."/>
        </authorList>
    </citation>
    <scope>NUCLEOTIDE SEQUENCE</scope>
    <source>
        <strain evidence="7">JF 03-4F</strain>
    </source>
</reference>
<comment type="caution">
    <text evidence="7">The sequence shown here is derived from an EMBL/GenBank/DDBJ whole genome shotgun (WGS) entry which is preliminary data.</text>
</comment>
<dbReference type="SMART" id="SM00066">
    <property type="entry name" value="GAL4"/>
    <property type="match status" value="1"/>
</dbReference>
<dbReference type="InterPro" id="IPR036864">
    <property type="entry name" value="Zn2-C6_fun-type_DNA-bd_sf"/>
</dbReference>
<dbReference type="InterPro" id="IPR001138">
    <property type="entry name" value="Zn2Cys6_DnaBD"/>
</dbReference>
<gene>
    <name evidence="7" type="ORF">EDD36DRAFT_422829</name>
</gene>
<evidence type="ECO:0000256" key="1">
    <source>
        <dbReference type="ARBA" id="ARBA00023015"/>
    </source>
</evidence>
<dbReference type="EMBL" id="MU404361">
    <property type="protein sequence ID" value="KAI1609125.1"/>
    <property type="molecule type" value="Genomic_DNA"/>
</dbReference>
<keyword evidence="1" id="KW-0805">Transcription regulation</keyword>
<dbReference type="AlphaFoldDB" id="A0AAN6DQU8"/>
<feature type="region of interest" description="Disordered" evidence="5">
    <location>
        <begin position="251"/>
        <end position="308"/>
    </location>
</feature>
<dbReference type="PROSITE" id="PS50048">
    <property type="entry name" value="ZN2_CY6_FUNGAL_2"/>
    <property type="match status" value="1"/>
</dbReference>
<organism evidence="7 8">
    <name type="scientific">Exophiala viscosa</name>
    <dbReference type="NCBI Taxonomy" id="2486360"/>
    <lineage>
        <taxon>Eukaryota</taxon>
        <taxon>Fungi</taxon>
        <taxon>Dikarya</taxon>
        <taxon>Ascomycota</taxon>
        <taxon>Pezizomycotina</taxon>
        <taxon>Eurotiomycetes</taxon>
        <taxon>Chaetothyriomycetidae</taxon>
        <taxon>Chaetothyriales</taxon>
        <taxon>Herpotrichiellaceae</taxon>
        <taxon>Exophiala</taxon>
    </lineage>
</organism>
<evidence type="ECO:0000256" key="3">
    <source>
        <dbReference type="ARBA" id="ARBA00023163"/>
    </source>
</evidence>
<name>A0AAN6DQU8_9EURO</name>
<feature type="compositionally biased region" description="Polar residues" evidence="5">
    <location>
        <begin position="251"/>
        <end position="260"/>
    </location>
</feature>
<evidence type="ECO:0000256" key="2">
    <source>
        <dbReference type="ARBA" id="ARBA00023125"/>
    </source>
</evidence>
<feature type="compositionally biased region" description="Low complexity" evidence="5">
    <location>
        <begin position="476"/>
        <end position="487"/>
    </location>
</feature>
<feature type="region of interest" description="Disordered" evidence="5">
    <location>
        <begin position="371"/>
        <end position="487"/>
    </location>
</feature>
<dbReference type="GO" id="GO:0008270">
    <property type="term" value="F:zinc ion binding"/>
    <property type="evidence" value="ECO:0007669"/>
    <property type="project" value="InterPro"/>
</dbReference>
<dbReference type="PROSITE" id="PS00463">
    <property type="entry name" value="ZN2_CY6_FUNGAL_1"/>
    <property type="match status" value="1"/>
</dbReference>
<dbReference type="PANTHER" id="PTHR47783:SF1">
    <property type="entry name" value="ZN(II)2CYS6 TRANSCRIPTION FACTOR (EUROFUNG)"/>
    <property type="match status" value="1"/>
</dbReference>
<protein>
    <recommendedName>
        <fullName evidence="6">Zn(2)-C6 fungal-type domain-containing protein</fullName>
    </recommendedName>
</protein>
<evidence type="ECO:0000313" key="8">
    <source>
        <dbReference type="Proteomes" id="UP001203852"/>
    </source>
</evidence>
<keyword evidence="4" id="KW-0539">Nucleus</keyword>
<evidence type="ECO:0000256" key="4">
    <source>
        <dbReference type="ARBA" id="ARBA00023242"/>
    </source>
</evidence>
<evidence type="ECO:0000256" key="5">
    <source>
        <dbReference type="SAM" id="MobiDB-lite"/>
    </source>
</evidence>
<dbReference type="Pfam" id="PF00172">
    <property type="entry name" value="Zn_clus"/>
    <property type="match status" value="1"/>
</dbReference>
<keyword evidence="8" id="KW-1185">Reference proteome</keyword>
<feature type="compositionally biased region" description="Polar residues" evidence="5">
    <location>
        <begin position="287"/>
        <end position="308"/>
    </location>
</feature>
<keyword evidence="3" id="KW-0804">Transcription</keyword>
<dbReference type="Proteomes" id="UP001203852">
    <property type="component" value="Unassembled WGS sequence"/>
</dbReference>
<evidence type="ECO:0000259" key="6">
    <source>
        <dbReference type="PROSITE" id="PS50048"/>
    </source>
</evidence>
<feature type="compositionally biased region" description="Polar residues" evidence="5">
    <location>
        <begin position="399"/>
        <end position="437"/>
    </location>
</feature>
<keyword evidence="2" id="KW-0238">DNA-binding</keyword>
<dbReference type="Gene3D" id="4.10.240.10">
    <property type="entry name" value="Zn(2)-C6 fungal-type DNA-binding domain"/>
    <property type="match status" value="1"/>
</dbReference>
<dbReference type="PANTHER" id="PTHR47783">
    <property type="entry name" value="ZN(II)2CYS6 TRANSCRIPTION FACTOR (EUROFUNG)-RELATED"/>
    <property type="match status" value="1"/>
</dbReference>
<accession>A0AAN6DQU8</accession>
<dbReference type="CDD" id="cd00067">
    <property type="entry name" value="GAL4"/>
    <property type="match status" value="1"/>
</dbReference>
<dbReference type="GO" id="GO:0000981">
    <property type="term" value="F:DNA-binding transcription factor activity, RNA polymerase II-specific"/>
    <property type="evidence" value="ECO:0007669"/>
    <property type="project" value="InterPro"/>
</dbReference>
<sequence length="487" mass="53519">MLKQISTRQMYNADLEFFRRNDRGTHMPLSQNPHISDHYDTTGHLSRRTTPSSEADNRTPGGARKRVPVACQRCRKRKIKCSGNEDNNQSCANCINAGHAETCHFLRVQSEDYYSLVGKMHTPPRYSPYSLPPNHRLNYVTLSSRYNPQSSLQYPTVPSNMDYGPYAHPAPGVDWTRAPYVGSYSPYPDDEDTSPYSSHPPPYILPNTDPMTTANGYYVHAQNVRPHPGTLWPEPQQCMSQQTSHLPSSAYSVTTETPQPLYNGGLSGTLPSDRILPTPVSARSMAVPQTNSTDTLPVSSPTQRNSTYWSSAHHIPGQVDMATDSQQSHDNRRNTSYGMQDMASYNHIGMGEVLPSTSLLSALPLSASHDQTLTSRTATDDSQHQHQHQHSKARAVVSHDQSPTSTQESTSIAYSYTGSLSGRGTQQQQRSASSSHFSDGALYGRTQPLVARRDTAADDCSPDCSGGCPTDSARASVTSISNTSSSY</sequence>